<keyword evidence="6 9" id="KW-0862">Zinc</keyword>
<name>A0A9Q8YZA5_CURCL</name>
<comment type="catalytic activity">
    <reaction evidence="11">
        <text>a phosphate monoester + H2O = an alcohol + phosphate</text>
        <dbReference type="Rhea" id="RHEA:15017"/>
        <dbReference type="ChEBI" id="CHEBI:15377"/>
        <dbReference type="ChEBI" id="CHEBI:30879"/>
        <dbReference type="ChEBI" id="CHEBI:43474"/>
        <dbReference type="ChEBI" id="CHEBI:67140"/>
        <dbReference type="EC" id="3.1.3.1"/>
    </reaction>
</comment>
<dbReference type="PANTHER" id="PTHR11596:SF5">
    <property type="entry name" value="ALKALINE PHOSPHATASE"/>
    <property type="match status" value="1"/>
</dbReference>
<sequence length="491" mass="52938">MRASAALAAIYLAQTTLAAIEPRNFIFVVPDGMGPVSQTLVRTYLSMINGDSTTRAPRIKSLPIDITVIGNTHTHSYNNLVTDSAAAGTALATGHKTNNGYIGVLPDGKPVGSVMEAAKAAGYLTGLVVTSPISHATPAYSAFFSHAISRNSLSKIAEQQIGYSHPLNISVDVMLGGGRCDFQPQNETGSCRTDDINLFAYAESRGYYTARDRAGFDALELGLGDIKLPYVGLFKDGDLSYEIDRQQQAPEVREPSLSEMTETALNSLSRASEDNEKGYFMMIEASRIDHSSHAHDSVAHLHDVLEFNRVIDIVMKWIDEHPDTAFLAVADHETGGITLPSGYNPMVLQSGKHSVEHLSEQWSNYNGTDANGFLVNEILPTYGLANVSDADIQTLLTTEDFAQELADLLNARAGLKWSTGGHTGVDTTLYGYAAGEMGDRLVLDMSGGWDNTDLPKYLATALGVDMDEVTELLNLQGSAWVPVDGELGQKI</sequence>
<evidence type="ECO:0000256" key="8">
    <source>
        <dbReference type="PIRSR" id="PIRSR601952-1"/>
    </source>
</evidence>
<dbReference type="InterPro" id="IPR017850">
    <property type="entry name" value="Alkaline_phosphatase_core_sf"/>
</dbReference>
<dbReference type="SMART" id="SM00098">
    <property type="entry name" value="alkPPc"/>
    <property type="match status" value="1"/>
</dbReference>
<gene>
    <name evidence="13" type="ORF">yc1106_00171</name>
</gene>
<feature type="active site" description="Phosphoserine intermediate" evidence="8">
    <location>
        <position position="84"/>
    </location>
</feature>
<dbReference type="GO" id="GO:0046872">
    <property type="term" value="F:metal ion binding"/>
    <property type="evidence" value="ECO:0007669"/>
    <property type="project" value="UniProtKB-KW"/>
</dbReference>
<feature type="binding site" evidence="9">
    <location>
        <position position="284"/>
    </location>
    <ligand>
        <name>Mg(2+)</name>
        <dbReference type="ChEBI" id="CHEBI:18420"/>
    </ligand>
</feature>
<evidence type="ECO:0000313" key="14">
    <source>
        <dbReference type="Proteomes" id="UP001056012"/>
    </source>
</evidence>
<feature type="binding site" evidence="9">
    <location>
        <position position="137"/>
    </location>
    <ligand>
        <name>Mg(2+)</name>
        <dbReference type="ChEBI" id="CHEBI:18420"/>
    </ligand>
</feature>
<dbReference type="EC" id="3.1.3.1" evidence="2 11"/>
<dbReference type="SUPFAM" id="SSF53649">
    <property type="entry name" value="Alkaline phosphatase-like"/>
    <property type="match status" value="1"/>
</dbReference>
<keyword evidence="4 9" id="KW-0479">Metal-binding</keyword>
<dbReference type="InterPro" id="IPR001952">
    <property type="entry name" value="Alkaline_phosphatase"/>
</dbReference>
<dbReference type="InterPro" id="IPR042085">
    <property type="entry name" value="Ap_crown"/>
</dbReference>
<evidence type="ECO:0000256" key="11">
    <source>
        <dbReference type="RuleBase" id="RU003947"/>
    </source>
</evidence>
<reference evidence="13" key="1">
    <citation type="submission" date="2021-12" db="EMBL/GenBank/DDBJ databases">
        <title>Curvularia clavata genome.</title>
        <authorList>
            <person name="Cao Y."/>
        </authorList>
    </citation>
    <scope>NUCLEOTIDE SEQUENCE</scope>
    <source>
        <strain evidence="13">Yc1106</strain>
    </source>
</reference>
<keyword evidence="12" id="KW-0732">Signal</keyword>
<feature type="signal peptide" evidence="12">
    <location>
        <begin position="1"/>
        <end position="18"/>
    </location>
</feature>
<organism evidence="13 14">
    <name type="scientific">Curvularia clavata</name>
    <dbReference type="NCBI Taxonomy" id="95742"/>
    <lineage>
        <taxon>Eukaryota</taxon>
        <taxon>Fungi</taxon>
        <taxon>Dikarya</taxon>
        <taxon>Ascomycota</taxon>
        <taxon>Pezizomycotina</taxon>
        <taxon>Dothideomycetes</taxon>
        <taxon>Pleosporomycetidae</taxon>
        <taxon>Pleosporales</taxon>
        <taxon>Pleosporineae</taxon>
        <taxon>Pleosporaceae</taxon>
        <taxon>Curvularia</taxon>
    </lineage>
</organism>
<evidence type="ECO:0000256" key="4">
    <source>
        <dbReference type="ARBA" id="ARBA00022723"/>
    </source>
</evidence>
<proteinExistence type="inferred from homology"/>
<keyword evidence="14" id="KW-1185">Reference proteome</keyword>
<dbReference type="GO" id="GO:0000329">
    <property type="term" value="C:fungal-type vacuole membrane"/>
    <property type="evidence" value="ECO:0007669"/>
    <property type="project" value="TreeGrafter"/>
</dbReference>
<dbReference type="PRINTS" id="PR00113">
    <property type="entry name" value="ALKPHPHTASE"/>
</dbReference>
<dbReference type="GO" id="GO:0004035">
    <property type="term" value="F:alkaline phosphatase activity"/>
    <property type="evidence" value="ECO:0007669"/>
    <property type="project" value="UniProtKB-EC"/>
</dbReference>
<protein>
    <recommendedName>
        <fullName evidence="2 11">Alkaline phosphatase</fullName>
        <ecNumber evidence="2 11">3.1.3.1</ecNumber>
    </recommendedName>
</protein>
<dbReference type="VEuPathDB" id="FungiDB:yc1106_00171"/>
<evidence type="ECO:0000256" key="2">
    <source>
        <dbReference type="ARBA" id="ARBA00012647"/>
    </source>
</evidence>
<dbReference type="EMBL" id="CP089274">
    <property type="protein sequence ID" value="USP72897.1"/>
    <property type="molecule type" value="Genomic_DNA"/>
</dbReference>
<evidence type="ECO:0000256" key="5">
    <source>
        <dbReference type="ARBA" id="ARBA00022801"/>
    </source>
</evidence>
<evidence type="ECO:0000256" key="1">
    <source>
        <dbReference type="ARBA" id="ARBA00005984"/>
    </source>
</evidence>
<evidence type="ECO:0000256" key="10">
    <source>
        <dbReference type="RuleBase" id="RU003946"/>
    </source>
</evidence>
<feature type="chain" id="PRO_5040266005" description="Alkaline phosphatase" evidence="12">
    <location>
        <begin position="19"/>
        <end position="491"/>
    </location>
</feature>
<dbReference type="AlphaFoldDB" id="A0A9Q8YZA5"/>
<evidence type="ECO:0000256" key="7">
    <source>
        <dbReference type="ARBA" id="ARBA00022842"/>
    </source>
</evidence>
<dbReference type="CDD" id="cd16012">
    <property type="entry name" value="ALP"/>
    <property type="match status" value="1"/>
</dbReference>
<evidence type="ECO:0000256" key="12">
    <source>
        <dbReference type="SAM" id="SignalP"/>
    </source>
</evidence>
<feature type="binding site" evidence="9">
    <location>
        <position position="31"/>
    </location>
    <ligand>
        <name>Mg(2+)</name>
        <dbReference type="ChEBI" id="CHEBI:18420"/>
    </ligand>
</feature>
<keyword evidence="7 9" id="KW-0460">Magnesium</keyword>
<feature type="binding site" evidence="9">
    <location>
        <position position="331"/>
    </location>
    <ligand>
        <name>Zn(2+)</name>
        <dbReference type="ChEBI" id="CHEBI:29105"/>
        <label>2</label>
    </ligand>
</feature>
<evidence type="ECO:0000256" key="3">
    <source>
        <dbReference type="ARBA" id="ARBA00022553"/>
    </source>
</evidence>
<feature type="binding site" evidence="9">
    <location>
        <position position="332"/>
    </location>
    <ligand>
        <name>Zn(2+)</name>
        <dbReference type="ChEBI" id="CHEBI:29105"/>
        <label>2</label>
    </ligand>
</feature>
<evidence type="ECO:0000313" key="13">
    <source>
        <dbReference type="EMBL" id="USP72897.1"/>
    </source>
</evidence>
<comment type="similarity">
    <text evidence="1 10">Belongs to the alkaline phosphatase family.</text>
</comment>
<dbReference type="PANTHER" id="PTHR11596">
    <property type="entry name" value="ALKALINE PHOSPHATASE"/>
    <property type="match status" value="1"/>
</dbReference>
<accession>A0A9Q8YZA5</accession>
<feature type="binding site" evidence="9">
    <location>
        <position position="31"/>
    </location>
    <ligand>
        <name>Zn(2+)</name>
        <dbReference type="ChEBI" id="CHEBI:29105"/>
        <label>2</label>
    </ligand>
</feature>
<dbReference type="OrthoDB" id="7392499at2759"/>
<dbReference type="Gene3D" id="3.40.720.10">
    <property type="entry name" value="Alkaline Phosphatase, subunit A"/>
    <property type="match status" value="1"/>
</dbReference>
<comment type="cofactor">
    <cofactor evidence="9">
        <name>Zn(2+)</name>
        <dbReference type="ChEBI" id="CHEBI:29105"/>
    </cofactor>
    <text evidence="9">Binds 2 Zn(2+) ions.</text>
</comment>
<evidence type="ECO:0000256" key="9">
    <source>
        <dbReference type="PIRSR" id="PIRSR601952-2"/>
    </source>
</evidence>
<keyword evidence="3" id="KW-0597">Phosphoprotein</keyword>
<evidence type="ECO:0000256" key="6">
    <source>
        <dbReference type="ARBA" id="ARBA00022833"/>
    </source>
</evidence>
<feature type="binding site" evidence="9">
    <location>
        <position position="422"/>
    </location>
    <ligand>
        <name>Zn(2+)</name>
        <dbReference type="ChEBI" id="CHEBI:29105"/>
        <label>2</label>
    </ligand>
</feature>
<dbReference type="Gene3D" id="1.10.1200.140">
    <property type="entry name" value="Alkaline phosphatase, crown domain"/>
    <property type="match status" value="1"/>
</dbReference>
<dbReference type="Pfam" id="PF00245">
    <property type="entry name" value="Alk_phosphatase"/>
    <property type="match status" value="1"/>
</dbReference>
<comment type="cofactor">
    <cofactor evidence="9">
        <name>Mg(2+)</name>
        <dbReference type="ChEBI" id="CHEBI:18420"/>
    </cofactor>
    <text evidence="9">Binds 1 Mg(2+) ion.</text>
</comment>
<dbReference type="InterPro" id="IPR018299">
    <property type="entry name" value="Alkaline_phosphatase_AS"/>
</dbReference>
<feature type="binding site" evidence="9">
    <location>
        <position position="293"/>
    </location>
    <ligand>
        <name>Zn(2+)</name>
        <dbReference type="ChEBI" id="CHEBI:29105"/>
        <label>2</label>
    </ligand>
</feature>
<dbReference type="PROSITE" id="PS00123">
    <property type="entry name" value="ALKALINE_PHOSPHATASE"/>
    <property type="match status" value="1"/>
</dbReference>
<keyword evidence="5 11" id="KW-0378">Hydrolase</keyword>
<feature type="binding site" evidence="9">
    <location>
        <position position="289"/>
    </location>
    <ligand>
        <name>Zn(2+)</name>
        <dbReference type="ChEBI" id="CHEBI:29105"/>
        <label>2</label>
    </ligand>
</feature>
<dbReference type="Proteomes" id="UP001056012">
    <property type="component" value="Chromosome 1"/>
</dbReference>
<feature type="binding site" evidence="9">
    <location>
        <position position="135"/>
    </location>
    <ligand>
        <name>Mg(2+)</name>
        <dbReference type="ChEBI" id="CHEBI:18420"/>
    </ligand>
</feature>